<accession>A0ABR7RSW5</accession>
<evidence type="ECO:0000313" key="6">
    <source>
        <dbReference type="Proteomes" id="UP000626026"/>
    </source>
</evidence>
<dbReference type="Proteomes" id="UP000626026">
    <property type="component" value="Unassembled WGS sequence"/>
</dbReference>
<comment type="caution">
    <text evidence="5">The sequence shown here is derived from an EMBL/GenBank/DDBJ whole genome shotgun (WGS) entry which is preliminary data.</text>
</comment>
<organism evidence="5 6">
    <name type="scientific">Teichococcus aerophilus</name>
    <dbReference type="NCBI Taxonomy" id="1224513"/>
    <lineage>
        <taxon>Bacteria</taxon>
        <taxon>Pseudomonadati</taxon>
        <taxon>Pseudomonadota</taxon>
        <taxon>Alphaproteobacteria</taxon>
        <taxon>Acetobacterales</taxon>
        <taxon>Roseomonadaceae</taxon>
        <taxon>Roseomonas</taxon>
    </lineage>
</organism>
<dbReference type="PANTHER" id="PTHR43464">
    <property type="entry name" value="METHYLTRANSFERASE"/>
    <property type="match status" value="1"/>
</dbReference>
<dbReference type="EMBL" id="JACTVA010000068">
    <property type="protein sequence ID" value="MBC9209729.1"/>
    <property type="molecule type" value="Genomic_DNA"/>
</dbReference>
<dbReference type="Pfam" id="PF08241">
    <property type="entry name" value="Methyltransf_11"/>
    <property type="match status" value="1"/>
</dbReference>
<dbReference type="InterPro" id="IPR029063">
    <property type="entry name" value="SAM-dependent_MTases_sf"/>
</dbReference>
<evidence type="ECO:0000313" key="5">
    <source>
        <dbReference type="EMBL" id="MBC9209729.1"/>
    </source>
</evidence>
<name>A0ABR7RSW5_9PROT</name>
<dbReference type="SUPFAM" id="SSF53335">
    <property type="entry name" value="S-adenosyl-L-methionine-dependent methyltransferases"/>
    <property type="match status" value="1"/>
</dbReference>
<dbReference type="InterPro" id="IPR013216">
    <property type="entry name" value="Methyltransf_11"/>
</dbReference>
<evidence type="ECO:0000256" key="2">
    <source>
        <dbReference type="ARBA" id="ARBA00022679"/>
    </source>
</evidence>
<feature type="domain" description="Methyltransferase type 11" evidence="4">
    <location>
        <begin position="45"/>
        <end position="136"/>
    </location>
</feature>
<dbReference type="GO" id="GO:0008168">
    <property type="term" value="F:methyltransferase activity"/>
    <property type="evidence" value="ECO:0007669"/>
    <property type="project" value="UniProtKB-KW"/>
</dbReference>
<keyword evidence="2" id="KW-0808">Transferase</keyword>
<dbReference type="RefSeq" id="WP_187786855.1">
    <property type="nucleotide sequence ID" value="NZ_JACTVA010000068.1"/>
</dbReference>
<keyword evidence="6" id="KW-1185">Reference proteome</keyword>
<dbReference type="Gene3D" id="3.40.50.150">
    <property type="entry name" value="Vaccinia Virus protein VP39"/>
    <property type="match status" value="1"/>
</dbReference>
<proteinExistence type="predicted"/>
<keyword evidence="1 5" id="KW-0489">Methyltransferase</keyword>
<evidence type="ECO:0000259" key="4">
    <source>
        <dbReference type="Pfam" id="PF08241"/>
    </source>
</evidence>
<evidence type="ECO:0000256" key="1">
    <source>
        <dbReference type="ARBA" id="ARBA00022603"/>
    </source>
</evidence>
<dbReference type="PANTHER" id="PTHR43464:SF19">
    <property type="entry name" value="UBIQUINONE BIOSYNTHESIS O-METHYLTRANSFERASE, MITOCHONDRIAL"/>
    <property type="match status" value="1"/>
</dbReference>
<keyword evidence="3" id="KW-0949">S-adenosyl-L-methionine</keyword>
<evidence type="ECO:0000256" key="3">
    <source>
        <dbReference type="ARBA" id="ARBA00022691"/>
    </source>
</evidence>
<dbReference type="CDD" id="cd02440">
    <property type="entry name" value="AdoMet_MTases"/>
    <property type="match status" value="1"/>
</dbReference>
<sequence>MQNGWDESAAAWIADMGEDGDFGRKYVLDAPMMQRIQGQGFVDALDVGCGEGRFCRMLRAAGLAPIGIDPTAPLLDEARRRDPAGHYRLGRAEALDFPAARFDLVVSYLTLIDIADIDSAIAEMARVLRPGGSLLIANLTSFNTASPPGGWQRDARGVERFSIDHYMQDRAEWVAWRGIRIQNWHRPLSRYMSLLLANGLQLRHFEEPLPHGGPPDKAERYRRVPYFLVMEWRKPGG</sequence>
<protein>
    <submittedName>
        <fullName evidence="5">Class I SAM-dependent methyltransferase</fullName>
    </submittedName>
</protein>
<reference evidence="5 6" key="1">
    <citation type="journal article" date="2013" name="Int. J. Syst. Evol. Microbiol.">
        <title>Roseomonas aerophila sp. nov., isolated from air.</title>
        <authorList>
            <person name="Kim S.J."/>
            <person name="Weon H.Y."/>
            <person name="Ahn J.H."/>
            <person name="Hong S.B."/>
            <person name="Seok S.J."/>
            <person name="Whang K.S."/>
            <person name="Kwon S.W."/>
        </authorList>
    </citation>
    <scope>NUCLEOTIDE SEQUENCE [LARGE SCALE GENOMIC DNA]</scope>
    <source>
        <strain evidence="5 6">NBRC 108923</strain>
    </source>
</reference>
<dbReference type="GO" id="GO:0032259">
    <property type="term" value="P:methylation"/>
    <property type="evidence" value="ECO:0007669"/>
    <property type="project" value="UniProtKB-KW"/>
</dbReference>
<gene>
    <name evidence="5" type="ORF">IBL26_23020</name>
</gene>